<comment type="caution">
    <text evidence="3">The sequence shown here is derived from an EMBL/GenBank/DDBJ whole genome shotgun (WGS) entry which is preliminary data.</text>
</comment>
<keyword evidence="4" id="KW-1185">Reference proteome</keyword>
<organism evidence="3 4">
    <name type="scientific">Paramuricea clavata</name>
    <name type="common">Red gorgonian</name>
    <name type="synonym">Violescent sea-whip</name>
    <dbReference type="NCBI Taxonomy" id="317549"/>
    <lineage>
        <taxon>Eukaryota</taxon>
        <taxon>Metazoa</taxon>
        <taxon>Cnidaria</taxon>
        <taxon>Anthozoa</taxon>
        <taxon>Octocorallia</taxon>
        <taxon>Malacalcyonacea</taxon>
        <taxon>Plexauridae</taxon>
        <taxon>Paramuricea</taxon>
    </lineage>
</organism>
<evidence type="ECO:0000313" key="4">
    <source>
        <dbReference type="Proteomes" id="UP001152795"/>
    </source>
</evidence>
<feature type="region of interest" description="Disordered" evidence="1">
    <location>
        <begin position="94"/>
        <end position="186"/>
    </location>
</feature>
<dbReference type="AlphaFoldDB" id="A0A6S7ISK9"/>
<proteinExistence type="predicted"/>
<gene>
    <name evidence="3" type="ORF">PACLA_8A074132</name>
</gene>
<feature type="chain" id="PRO_5043545921" evidence="2">
    <location>
        <begin position="20"/>
        <end position="235"/>
    </location>
</feature>
<keyword evidence="2" id="KW-0732">Signal</keyword>
<sequence>MKIFSVLFVLVGLMDACFGRSMKPATIKKRYREAKYAFKLRVVSKATEECFRGSFVTTTASTTMPYTTSTIVSTTDTTRGVPTIQVSRSTIAQAETTNRTTRRINPTEITGETDILKATTVSSTAQAKSTNHPATQTGQKLNTMSSTANPSKPASPTVLESNRLGPETPDNNNPANTSESMEPSRRKRSCEMMIHHQYILIGRKHIYKGCDEINQMKRVKGMDKKYLKSTIRLRM</sequence>
<feature type="compositionally biased region" description="Polar residues" evidence="1">
    <location>
        <begin position="119"/>
        <end position="160"/>
    </location>
</feature>
<name>A0A6S7ISK9_PARCT</name>
<dbReference type="Proteomes" id="UP001152795">
    <property type="component" value="Unassembled WGS sequence"/>
</dbReference>
<feature type="compositionally biased region" description="Low complexity" evidence="1">
    <location>
        <begin position="95"/>
        <end position="110"/>
    </location>
</feature>
<protein>
    <submittedName>
        <fullName evidence="3">Uncharacterized protein</fullName>
    </submittedName>
</protein>
<evidence type="ECO:0000313" key="3">
    <source>
        <dbReference type="EMBL" id="CAB4020817.1"/>
    </source>
</evidence>
<feature type="signal peptide" evidence="2">
    <location>
        <begin position="1"/>
        <end position="19"/>
    </location>
</feature>
<dbReference type="OrthoDB" id="10622163at2759"/>
<accession>A0A6S7ISK9</accession>
<feature type="compositionally biased region" description="Polar residues" evidence="1">
    <location>
        <begin position="169"/>
        <end position="181"/>
    </location>
</feature>
<dbReference type="EMBL" id="CACRXK020011141">
    <property type="protein sequence ID" value="CAB4020817.1"/>
    <property type="molecule type" value="Genomic_DNA"/>
</dbReference>
<evidence type="ECO:0000256" key="1">
    <source>
        <dbReference type="SAM" id="MobiDB-lite"/>
    </source>
</evidence>
<evidence type="ECO:0000256" key="2">
    <source>
        <dbReference type="SAM" id="SignalP"/>
    </source>
</evidence>
<reference evidence="3" key="1">
    <citation type="submission" date="2020-04" db="EMBL/GenBank/DDBJ databases">
        <authorList>
            <person name="Alioto T."/>
            <person name="Alioto T."/>
            <person name="Gomez Garrido J."/>
        </authorList>
    </citation>
    <scope>NUCLEOTIDE SEQUENCE</scope>
    <source>
        <strain evidence="3">A484AB</strain>
    </source>
</reference>